<protein>
    <submittedName>
        <fullName evidence="2">GNAT family N-acetyltransferase</fullName>
        <ecNumber evidence="2">2.3.1.-</ecNumber>
    </submittedName>
</protein>
<dbReference type="SUPFAM" id="SSF55729">
    <property type="entry name" value="Acyl-CoA N-acyltransferases (Nat)"/>
    <property type="match status" value="1"/>
</dbReference>
<accession>A0ABY6IM24</accession>
<evidence type="ECO:0000313" key="3">
    <source>
        <dbReference type="Proteomes" id="UP001163882"/>
    </source>
</evidence>
<dbReference type="EMBL" id="CP107716">
    <property type="protein sequence ID" value="UYQ71635.1"/>
    <property type="molecule type" value="Genomic_DNA"/>
</dbReference>
<dbReference type="InterPro" id="IPR016181">
    <property type="entry name" value="Acyl_CoA_acyltransferase"/>
</dbReference>
<sequence>MTAATHIGDPTTTAQPLRTLVHDSIASAAPAWLRLQEIGVYTPYQRLDWITAYIDAGFSPDPHIAIVTILDHDRPIALIPFEIVRKFGLRVARIIGMPISNGDAPVFDPHYAHLLTANALRDALANLPADIVNFHCVAAEIGNHPNPLAALGGNPAPDNFYVNTLEPGEAPFIEQSLPHKRRTNIRRSQRRLDEGFGAVILHRAKTPAEVETILEVFLDQRGRRFVQMGVENIFQRPAFRQFFRRLALEGLSENRPAISLHALYAGQTIVATSIGTYGPNHYSQYINSTDYGEASRYSLMGVTLSLLVDQLRTDGVTSLDMGLGDFDYKTDWTNRQPVFDIVLPVSTLGQIAAPLLRGARAAKRRIKQTPTLWKLARIAQSSVVGLRRTLSGQNRDH</sequence>
<dbReference type="Proteomes" id="UP001163882">
    <property type="component" value="Chromosome"/>
</dbReference>
<dbReference type="GO" id="GO:0016746">
    <property type="term" value="F:acyltransferase activity"/>
    <property type="evidence" value="ECO:0007669"/>
    <property type="project" value="UniProtKB-KW"/>
</dbReference>
<evidence type="ECO:0000313" key="2">
    <source>
        <dbReference type="EMBL" id="UYQ71635.1"/>
    </source>
</evidence>
<dbReference type="EC" id="2.3.1.-" evidence="2"/>
<reference evidence="2" key="1">
    <citation type="submission" date="2022-10" db="EMBL/GenBank/DDBJ databases">
        <title>YIM 151497 complete genome.</title>
        <authorList>
            <person name="Chen X."/>
        </authorList>
    </citation>
    <scope>NUCLEOTIDE SEQUENCE</scope>
    <source>
        <strain evidence="2">YIM 151497</strain>
    </source>
</reference>
<dbReference type="Pfam" id="PF13480">
    <property type="entry name" value="Acetyltransf_6"/>
    <property type="match status" value="1"/>
</dbReference>
<keyword evidence="2" id="KW-0808">Transferase</keyword>
<proteinExistence type="predicted"/>
<keyword evidence="2" id="KW-0012">Acyltransferase</keyword>
<gene>
    <name evidence="2" type="ORF">OF122_16565</name>
</gene>
<evidence type="ECO:0000259" key="1">
    <source>
        <dbReference type="Pfam" id="PF13480"/>
    </source>
</evidence>
<organism evidence="2 3">
    <name type="scientific">Pelagibacterium flavum</name>
    <dbReference type="NCBI Taxonomy" id="2984530"/>
    <lineage>
        <taxon>Bacteria</taxon>
        <taxon>Pseudomonadati</taxon>
        <taxon>Pseudomonadota</taxon>
        <taxon>Alphaproteobacteria</taxon>
        <taxon>Hyphomicrobiales</taxon>
        <taxon>Devosiaceae</taxon>
        <taxon>Pelagibacterium</taxon>
    </lineage>
</organism>
<keyword evidence="3" id="KW-1185">Reference proteome</keyword>
<name>A0ABY6IM24_9HYPH</name>
<dbReference type="RefSeq" id="WP_264225285.1">
    <property type="nucleotide sequence ID" value="NZ_CP107716.1"/>
</dbReference>
<dbReference type="InterPro" id="IPR038740">
    <property type="entry name" value="BioF2-like_GNAT_dom"/>
</dbReference>
<feature type="domain" description="BioF2-like acetyltransferase" evidence="1">
    <location>
        <begin position="180"/>
        <end position="329"/>
    </location>
</feature>